<accession>A0A1S2LWL9</accession>
<protein>
    <submittedName>
        <fullName evidence="1">Uncharacterized protein</fullName>
    </submittedName>
</protein>
<name>A0A1S2LWL9_9BACI</name>
<organism evidence="1 2">
    <name type="scientific">Anaerobacillus alkalilacustris</name>
    <dbReference type="NCBI Taxonomy" id="393763"/>
    <lineage>
        <taxon>Bacteria</taxon>
        <taxon>Bacillati</taxon>
        <taxon>Bacillota</taxon>
        <taxon>Bacilli</taxon>
        <taxon>Bacillales</taxon>
        <taxon>Bacillaceae</taxon>
        <taxon>Anaerobacillus</taxon>
    </lineage>
</organism>
<dbReference type="EMBL" id="MLQR01000002">
    <property type="protein sequence ID" value="OIJ16919.1"/>
    <property type="molecule type" value="Genomic_DNA"/>
</dbReference>
<evidence type="ECO:0000313" key="1">
    <source>
        <dbReference type="EMBL" id="OIJ16919.1"/>
    </source>
</evidence>
<evidence type="ECO:0000313" key="2">
    <source>
        <dbReference type="Proteomes" id="UP000179524"/>
    </source>
</evidence>
<gene>
    <name evidence="1" type="ORF">BKP37_04370</name>
</gene>
<sequence>MQELYDKIHFYLNMNEEISFEEFDEFYKKVIKYYSENVESFTEEDIWKGLFIVENVMSNAESRSKEVKGAKQKKYKKISERSSLWAQNFAGKLYSKGYTEEQLNERFESMFDDYEKKEA</sequence>
<comment type="caution">
    <text evidence="1">The sequence shown here is derived from an EMBL/GenBank/DDBJ whole genome shotgun (WGS) entry which is preliminary data.</text>
</comment>
<dbReference type="Proteomes" id="UP000179524">
    <property type="component" value="Unassembled WGS sequence"/>
</dbReference>
<proteinExistence type="predicted"/>
<dbReference type="AlphaFoldDB" id="A0A1S2LWL9"/>
<reference evidence="1 2" key="1">
    <citation type="submission" date="2016-10" db="EMBL/GenBank/DDBJ databases">
        <title>Draft genome sequences of four alkaliphilic bacteria belonging to the Anaerobacillus genus.</title>
        <authorList>
            <person name="Bassil N.M."/>
            <person name="Lloyd J.R."/>
        </authorList>
    </citation>
    <scope>NUCLEOTIDE SEQUENCE [LARGE SCALE GENOMIC DNA]</scope>
    <source>
        <strain evidence="1 2">DSM 18345</strain>
    </source>
</reference>
<keyword evidence="2" id="KW-1185">Reference proteome</keyword>
<dbReference type="OrthoDB" id="1787088at2"/>